<dbReference type="InterPro" id="IPR028082">
    <property type="entry name" value="Peripla_BP_I"/>
</dbReference>
<keyword evidence="1" id="KW-0805">Transcription regulation</keyword>
<dbReference type="Pfam" id="PF00356">
    <property type="entry name" value="LacI"/>
    <property type="match status" value="1"/>
</dbReference>
<evidence type="ECO:0000313" key="5">
    <source>
        <dbReference type="EMBL" id="MBO1752073.1"/>
    </source>
</evidence>
<evidence type="ECO:0000256" key="1">
    <source>
        <dbReference type="ARBA" id="ARBA00023015"/>
    </source>
</evidence>
<dbReference type="EMBL" id="JAGEMK010000004">
    <property type="protein sequence ID" value="MBO1752073.1"/>
    <property type="molecule type" value="Genomic_DNA"/>
</dbReference>
<reference evidence="5" key="1">
    <citation type="submission" date="2021-03" db="EMBL/GenBank/DDBJ databases">
        <title>Actinotalea soli sp. nov., isolated from soil.</title>
        <authorList>
            <person name="Ping W."/>
            <person name="Zhang J."/>
        </authorList>
    </citation>
    <scope>NUCLEOTIDE SEQUENCE</scope>
    <source>
        <strain evidence="5">BY-33</strain>
    </source>
</reference>
<dbReference type="PROSITE" id="PS50932">
    <property type="entry name" value="HTH_LACI_2"/>
    <property type="match status" value="1"/>
</dbReference>
<dbReference type="InterPro" id="IPR046335">
    <property type="entry name" value="LacI/GalR-like_sensor"/>
</dbReference>
<evidence type="ECO:0000256" key="3">
    <source>
        <dbReference type="ARBA" id="ARBA00023163"/>
    </source>
</evidence>
<comment type="caution">
    <text evidence="5">The sequence shown here is derived from an EMBL/GenBank/DDBJ whole genome shotgun (WGS) entry which is preliminary data.</text>
</comment>
<keyword evidence="2 5" id="KW-0238">DNA-binding</keyword>
<dbReference type="CDD" id="cd01392">
    <property type="entry name" value="HTH_LacI"/>
    <property type="match status" value="1"/>
</dbReference>
<proteinExistence type="predicted"/>
<organism evidence="5 6">
    <name type="scientific">Actinotalea soli</name>
    <dbReference type="NCBI Taxonomy" id="2819234"/>
    <lineage>
        <taxon>Bacteria</taxon>
        <taxon>Bacillati</taxon>
        <taxon>Actinomycetota</taxon>
        <taxon>Actinomycetes</taxon>
        <taxon>Micrococcales</taxon>
        <taxon>Cellulomonadaceae</taxon>
        <taxon>Actinotalea</taxon>
    </lineage>
</organism>
<dbReference type="Proteomes" id="UP000664209">
    <property type="component" value="Unassembled WGS sequence"/>
</dbReference>
<dbReference type="GO" id="GO:0000976">
    <property type="term" value="F:transcription cis-regulatory region binding"/>
    <property type="evidence" value="ECO:0007669"/>
    <property type="project" value="TreeGrafter"/>
</dbReference>
<protein>
    <submittedName>
        <fullName evidence="5">LacI family DNA-binding transcriptional regulator</fullName>
    </submittedName>
</protein>
<dbReference type="Gene3D" id="1.10.260.40">
    <property type="entry name" value="lambda repressor-like DNA-binding domains"/>
    <property type="match status" value="1"/>
</dbReference>
<dbReference type="PRINTS" id="PR00036">
    <property type="entry name" value="HTHLACI"/>
</dbReference>
<accession>A0A939LQQ3</accession>
<keyword evidence="3" id="KW-0804">Transcription</keyword>
<feature type="domain" description="HTH lacI-type" evidence="4">
    <location>
        <begin position="14"/>
        <end position="68"/>
    </location>
</feature>
<dbReference type="PANTHER" id="PTHR30146:SF109">
    <property type="entry name" value="HTH-TYPE TRANSCRIPTIONAL REGULATOR GALS"/>
    <property type="match status" value="1"/>
</dbReference>
<sequence>MAEQTTRSVRQQRPSIYDVAKVAGVSHMTVSRVLNGHPNIRDSTRTKVLQAIAETNFTRSSIARALATRRTMRIGVIVDAPVQYGPNSTLRALESAARRAGYAISAFSLSEDEDHQIESGLVELVPQGIEALCVIAPRASSLDVLRQQGLGMPTVVIKAEPETAMHTAAVDQQAGASLAVSHLIELGHRRIMHLAGPLDWYDARGREQAWRQTLTAAGLPVVEPVVGDWTSGFGHHVGATHDFSQTTAIFVGNDQMALGLLHGLASRGIRVPQDVSVVGFDDLPDAAHFLPPLTTVRQDFAALGALALEMVLAALEGDSTTGQELIAAELVVRESTAPPPA</sequence>
<evidence type="ECO:0000259" key="4">
    <source>
        <dbReference type="PROSITE" id="PS50932"/>
    </source>
</evidence>
<dbReference type="GO" id="GO:0003700">
    <property type="term" value="F:DNA-binding transcription factor activity"/>
    <property type="evidence" value="ECO:0007669"/>
    <property type="project" value="TreeGrafter"/>
</dbReference>
<name>A0A939LQQ3_9CELL</name>
<dbReference type="RefSeq" id="WP_208055759.1">
    <property type="nucleotide sequence ID" value="NZ_JAGEMK010000004.1"/>
</dbReference>
<dbReference type="SUPFAM" id="SSF47413">
    <property type="entry name" value="lambda repressor-like DNA-binding domains"/>
    <property type="match status" value="1"/>
</dbReference>
<dbReference type="PANTHER" id="PTHR30146">
    <property type="entry name" value="LACI-RELATED TRANSCRIPTIONAL REPRESSOR"/>
    <property type="match status" value="1"/>
</dbReference>
<dbReference type="CDD" id="cd01574">
    <property type="entry name" value="PBP1_LacI"/>
    <property type="match status" value="1"/>
</dbReference>
<evidence type="ECO:0000313" key="6">
    <source>
        <dbReference type="Proteomes" id="UP000664209"/>
    </source>
</evidence>
<gene>
    <name evidence="5" type="ORF">J4G33_09685</name>
</gene>
<dbReference type="Gene3D" id="3.40.50.2300">
    <property type="match status" value="2"/>
</dbReference>
<dbReference type="SMART" id="SM00354">
    <property type="entry name" value="HTH_LACI"/>
    <property type="match status" value="1"/>
</dbReference>
<keyword evidence="6" id="KW-1185">Reference proteome</keyword>
<dbReference type="PROSITE" id="PS00356">
    <property type="entry name" value="HTH_LACI_1"/>
    <property type="match status" value="1"/>
</dbReference>
<dbReference type="SUPFAM" id="SSF53822">
    <property type="entry name" value="Periplasmic binding protein-like I"/>
    <property type="match status" value="1"/>
</dbReference>
<evidence type="ECO:0000256" key="2">
    <source>
        <dbReference type="ARBA" id="ARBA00023125"/>
    </source>
</evidence>
<dbReference type="AlphaFoldDB" id="A0A939LQQ3"/>
<dbReference type="Pfam" id="PF13377">
    <property type="entry name" value="Peripla_BP_3"/>
    <property type="match status" value="1"/>
</dbReference>
<dbReference type="InterPro" id="IPR010982">
    <property type="entry name" value="Lambda_DNA-bd_dom_sf"/>
</dbReference>
<dbReference type="InterPro" id="IPR000843">
    <property type="entry name" value="HTH_LacI"/>
</dbReference>